<dbReference type="InterPro" id="IPR011989">
    <property type="entry name" value="ARM-like"/>
</dbReference>
<dbReference type="InterPro" id="IPR015425">
    <property type="entry name" value="FH2_Formin"/>
</dbReference>
<dbReference type="SMART" id="SM00498">
    <property type="entry name" value="FH2"/>
    <property type="match status" value="1"/>
</dbReference>
<dbReference type="InterPro" id="IPR042201">
    <property type="entry name" value="FH2_Formin_sf"/>
</dbReference>
<dbReference type="Pfam" id="PF18382">
    <property type="entry name" value="Formin_GBD_N"/>
    <property type="match status" value="1"/>
</dbReference>
<proteinExistence type="predicted"/>
<feature type="region of interest" description="Disordered" evidence="2">
    <location>
        <begin position="338"/>
        <end position="383"/>
    </location>
</feature>
<dbReference type="Pfam" id="PF02181">
    <property type="entry name" value="FH2"/>
    <property type="match status" value="1"/>
</dbReference>
<organism evidence="5 6">
    <name type="scientific">Catharus ustulatus</name>
    <name type="common">Russet-backed thrush</name>
    <name type="synonym">Hylocichla ustulatus</name>
    <dbReference type="NCBI Taxonomy" id="91951"/>
    <lineage>
        <taxon>Eukaryota</taxon>
        <taxon>Metazoa</taxon>
        <taxon>Chordata</taxon>
        <taxon>Craniata</taxon>
        <taxon>Vertebrata</taxon>
        <taxon>Euteleostomi</taxon>
        <taxon>Archelosauria</taxon>
        <taxon>Archosauria</taxon>
        <taxon>Dinosauria</taxon>
        <taxon>Saurischia</taxon>
        <taxon>Theropoda</taxon>
        <taxon>Coelurosauria</taxon>
        <taxon>Aves</taxon>
        <taxon>Neognathae</taxon>
        <taxon>Neoaves</taxon>
        <taxon>Telluraves</taxon>
        <taxon>Australaves</taxon>
        <taxon>Passeriformes</taxon>
        <taxon>Turdidae</taxon>
        <taxon>Catharus</taxon>
    </lineage>
</organism>
<evidence type="ECO:0000313" key="5">
    <source>
        <dbReference type="Ensembl" id="ENSCUSP00005013989.1"/>
    </source>
</evidence>
<keyword evidence="1" id="KW-0009">Actin-binding</keyword>
<feature type="region of interest" description="Disordered" evidence="2">
    <location>
        <begin position="1064"/>
        <end position="1144"/>
    </location>
</feature>
<evidence type="ECO:0000259" key="4">
    <source>
        <dbReference type="PROSITE" id="PS51444"/>
    </source>
</evidence>
<feature type="compositionally biased region" description="Basic residues" evidence="2">
    <location>
        <begin position="1125"/>
        <end position="1140"/>
    </location>
</feature>
<evidence type="ECO:0000259" key="3">
    <source>
        <dbReference type="PROSITE" id="PS51232"/>
    </source>
</evidence>
<dbReference type="InterPro" id="IPR014768">
    <property type="entry name" value="GBD/FH3_dom"/>
</dbReference>
<evidence type="ECO:0000313" key="6">
    <source>
        <dbReference type="Proteomes" id="UP000694563"/>
    </source>
</evidence>
<feature type="domain" description="FH2" evidence="4">
    <location>
        <begin position="628"/>
        <end position="1022"/>
    </location>
</feature>
<dbReference type="FunFam" id="1.25.10.10:FF:000056">
    <property type="entry name" value="FH1/FH2 domain-containing protein 3 isoform X1"/>
    <property type="match status" value="1"/>
</dbReference>
<dbReference type="GO" id="GO:0030866">
    <property type="term" value="P:cortical actin cytoskeleton organization"/>
    <property type="evidence" value="ECO:0007669"/>
    <property type="project" value="TreeGrafter"/>
</dbReference>
<reference evidence="5" key="2">
    <citation type="submission" date="2025-08" db="UniProtKB">
        <authorList>
            <consortium name="Ensembl"/>
        </authorList>
    </citation>
    <scope>IDENTIFICATION</scope>
</reference>
<gene>
    <name evidence="5" type="primary">FHOD1</name>
</gene>
<keyword evidence="6" id="KW-1185">Reference proteome</keyword>
<dbReference type="InterPro" id="IPR016024">
    <property type="entry name" value="ARM-type_fold"/>
</dbReference>
<accession>A0A8C3UH04</accession>
<dbReference type="SUPFAM" id="SSF48371">
    <property type="entry name" value="ARM repeat"/>
    <property type="match status" value="1"/>
</dbReference>
<dbReference type="PROSITE" id="PS51444">
    <property type="entry name" value="FH2"/>
    <property type="match status" value="1"/>
</dbReference>
<name>A0A8C3UH04_CATUS</name>
<dbReference type="GO" id="GO:0005856">
    <property type="term" value="C:cytoskeleton"/>
    <property type="evidence" value="ECO:0007669"/>
    <property type="project" value="TreeGrafter"/>
</dbReference>
<reference evidence="5" key="1">
    <citation type="submission" date="2020-10" db="EMBL/GenBank/DDBJ databases">
        <title>Catharus ustulatus (Swainson's thrush) genome, bCatUst1, primary haplotype v2.</title>
        <authorList>
            <person name="Delmore K."/>
            <person name="Vafadar M."/>
            <person name="Formenti G."/>
            <person name="Chow W."/>
            <person name="Pelan S."/>
            <person name="Howe K."/>
            <person name="Rhie A."/>
            <person name="Mountcastle J."/>
            <person name="Haase B."/>
            <person name="Fedrigo O."/>
            <person name="Jarvis E.D."/>
        </authorList>
    </citation>
    <scope>NUCLEOTIDE SEQUENCE [LARGE SCALE GENOMIC DNA]</scope>
</reference>
<protein>
    <submittedName>
        <fullName evidence="5">Formin homology 2 domain containing 1</fullName>
    </submittedName>
</protein>
<dbReference type="Pfam" id="PF24959">
    <property type="entry name" value="FH3_FHOD1-3"/>
    <property type="match status" value="1"/>
</dbReference>
<dbReference type="Gene3D" id="1.20.58.2220">
    <property type="entry name" value="Formin, FH2 domain"/>
    <property type="match status" value="1"/>
</dbReference>
<feature type="domain" description="GBD/FH3" evidence="3">
    <location>
        <begin position="63"/>
        <end position="416"/>
    </location>
</feature>
<dbReference type="PROSITE" id="PS51232">
    <property type="entry name" value="GBD_FH3"/>
    <property type="match status" value="1"/>
</dbReference>
<dbReference type="Ensembl" id="ENSCUST00005014542.1">
    <property type="protein sequence ID" value="ENSCUSP00005013989.1"/>
    <property type="gene ID" value="ENSCUSG00005008632.1"/>
</dbReference>
<dbReference type="InterPro" id="IPR041387">
    <property type="entry name" value="FHOD1_GBD_N"/>
</dbReference>
<dbReference type="InterPro" id="IPR056771">
    <property type="entry name" value="FH3_FHOD1-3-like"/>
</dbReference>
<evidence type="ECO:0000256" key="1">
    <source>
        <dbReference type="ARBA" id="ARBA00023203"/>
    </source>
</evidence>
<dbReference type="GO" id="GO:0005737">
    <property type="term" value="C:cytoplasm"/>
    <property type="evidence" value="ECO:0007669"/>
    <property type="project" value="TreeGrafter"/>
</dbReference>
<dbReference type="PANTHER" id="PTHR45920">
    <property type="entry name" value="FORMIN HOMOLOGY 2 DOMAIN CONTAINING, ISOFORM I"/>
    <property type="match status" value="1"/>
</dbReference>
<dbReference type="SUPFAM" id="SSF101447">
    <property type="entry name" value="Formin homology 2 domain (FH2 domain)"/>
    <property type="match status" value="1"/>
</dbReference>
<reference evidence="5" key="3">
    <citation type="submission" date="2025-09" db="UniProtKB">
        <authorList>
            <consortium name="Ensembl"/>
        </authorList>
    </citation>
    <scope>IDENTIFICATION</scope>
</reference>
<dbReference type="Gene3D" id="1.25.10.10">
    <property type="entry name" value="Leucine-rich Repeat Variant"/>
    <property type="match status" value="1"/>
</dbReference>
<dbReference type="GO" id="GO:0051015">
    <property type="term" value="F:actin filament binding"/>
    <property type="evidence" value="ECO:0007669"/>
    <property type="project" value="TreeGrafter"/>
</dbReference>
<dbReference type="Proteomes" id="UP000694563">
    <property type="component" value="Chromosome 11"/>
</dbReference>
<dbReference type="PANTHER" id="PTHR45920:SF2">
    <property type="entry name" value="FH1_FH2 DOMAIN-CONTAINING PROTEIN 1"/>
    <property type="match status" value="1"/>
</dbReference>
<sequence>PAGGEGAGPGRATVQCRVQYLEDADPFAFGSFPEPRRAPVHAVEEALALGAQLPALHRLVGCPLPLEDCTLQISPSGHYLDLDLSLLEQKDDLEGFYEEVRKGRRPTLILRTQLSVRVHAIIEKLYNSQGPELRRSLFSLKQLFQEDKDLVPEFVNLEGLTCLIKVGAEADQNYQNYILRALSQIMLFMDGMQGVINHNETVQWLYTLCKSLFRLVVKTALKLLLVFVEYTEPNALLLIRAVNAVDQAKGACPWSNLMAILEQRNGADTELLVFAMTLINKTLAALPDQDTFYDVTDCLEQQGMEQVVQQYLGSKGTDLDLKQQFTLYESALKLEDDVEEPPLGGRKERRRTDEGRRGWRSQGGSQDASADAQPLLGSPVPDLLGPTSDSSTLLAQLWGHHLSLQGSEEVESLVSPVECDQCRGFLCCGTDCAVWHGVVCQLSLLSPSLLCSQPTSTPSCRARFLENLAAAQKEKISSMAKGRLDVLSDTTLEHPTALAWERDHGTSDSGMEPPSISRCCQASAHAKLVRAMSSIDDETHTQKLENTRMMPIKKDTELTWERLETIPVQLKIKDLDFTDLGEEEDFDILDTGPVTNGSFVPPDIEAMSAGTFMAPPPPPALPGCPPPPPPPPAKKKRTVKLFWKELKQLDDTVGPGRFGQGTLWASLQNVEVNAAKLEHLFESRSKEAPTSKKATDGKKVVVVLDPKRSNAINIGLTVLPPIHIIKTAVLNFDEFAVSKEGIEKILTMVPTEEEKQKIQEAQLANPDVPLGSAEQFLLSLSSISDLTARLQLWAFKLDYESLEQEIAEPLFDLKLGMEQLARNHTFKCILATLLATGNFLNGSQSRGFELGYLEKVSEVKDTVHRQSLLYHLCQMVVEKFPETTDLYSEIASITRSAKIDFEELANSLVQLERRCRSSWHNLKVIAKHETKPVLKTKLTEFLKDSTQRIIVLKVVHRRVLNRFHSFLLYLGYPASAAREVKVTSICKLLREFALEYRTCRERVLQQLTKRAAHRERSKTRGRLITETEKFSGIAEAVLPLAVVSSSPKEQMEAGHESMKIVLTSPTDTPARRSRASQGRSRMAKDLKACPEDVPSSPDDASDEIMDQLVKSVTHNANPRPCPNKERRRSRVNRKSLRRTLKSGLSDDMVQALGLGRAPGMEV</sequence>
<evidence type="ECO:0000256" key="2">
    <source>
        <dbReference type="SAM" id="MobiDB-lite"/>
    </source>
</evidence>
<dbReference type="AlphaFoldDB" id="A0A8C3UH04"/>